<proteinExistence type="predicted"/>
<name>A0A2R4XGZ4_9BURK</name>
<sequence>MSESGIPAALYEKNAQEFVEVTRRIQEALVRLESDTKLKATQEVLAQLANCSRGTLSNRRWPLERLREIKNARKVPKQPITDGSKAAVNTASRIERYKEQLYNSREEVLIWKARYDQVSERLAESLNVARVLQARLKEAEDELTNLRSNSRPKIIDFSVKSPK</sequence>
<protein>
    <submittedName>
        <fullName evidence="2">Uncharacterized protein</fullName>
    </submittedName>
</protein>
<dbReference type="AlphaFoldDB" id="A0A2R4XGZ4"/>
<reference evidence="2 3" key="1">
    <citation type="submission" date="2018-04" db="EMBL/GenBank/DDBJ databases">
        <title>Bordetella sp. HZ20 isolated from seawater.</title>
        <authorList>
            <person name="Sun C."/>
        </authorList>
    </citation>
    <scope>NUCLEOTIDE SEQUENCE [LARGE SCALE GENOMIC DNA]</scope>
    <source>
        <strain evidence="2 3">HZ20</strain>
    </source>
</reference>
<feature type="coiled-coil region" evidence="1">
    <location>
        <begin position="122"/>
        <end position="149"/>
    </location>
</feature>
<evidence type="ECO:0000313" key="3">
    <source>
        <dbReference type="Proteomes" id="UP000244571"/>
    </source>
</evidence>
<gene>
    <name evidence="2" type="ORF">DBV39_04415</name>
</gene>
<dbReference type="RefSeq" id="WP_108620511.1">
    <property type="nucleotide sequence ID" value="NZ_CP028901.1"/>
</dbReference>
<keyword evidence="1" id="KW-0175">Coiled coil</keyword>
<dbReference type="OrthoDB" id="5898434at2"/>
<evidence type="ECO:0000256" key="1">
    <source>
        <dbReference type="SAM" id="Coils"/>
    </source>
</evidence>
<dbReference type="Proteomes" id="UP000244571">
    <property type="component" value="Chromosome"/>
</dbReference>
<dbReference type="EMBL" id="CP028901">
    <property type="protein sequence ID" value="AWB33082.1"/>
    <property type="molecule type" value="Genomic_DNA"/>
</dbReference>
<dbReference type="KEGG" id="boz:DBV39_04415"/>
<accession>A0A2R4XGZ4</accession>
<evidence type="ECO:0000313" key="2">
    <source>
        <dbReference type="EMBL" id="AWB33082.1"/>
    </source>
</evidence>
<organism evidence="2 3">
    <name type="scientific">Orrella marina</name>
    <dbReference type="NCBI Taxonomy" id="2163011"/>
    <lineage>
        <taxon>Bacteria</taxon>
        <taxon>Pseudomonadati</taxon>
        <taxon>Pseudomonadota</taxon>
        <taxon>Betaproteobacteria</taxon>
        <taxon>Burkholderiales</taxon>
        <taxon>Alcaligenaceae</taxon>
        <taxon>Orrella</taxon>
    </lineage>
</organism>
<keyword evidence="3" id="KW-1185">Reference proteome</keyword>